<feature type="non-terminal residue" evidence="5">
    <location>
        <position position="1"/>
    </location>
</feature>
<evidence type="ECO:0000256" key="3">
    <source>
        <dbReference type="ARBA" id="ARBA00022989"/>
    </source>
</evidence>
<dbReference type="GO" id="GO:0004602">
    <property type="term" value="F:glutathione peroxidase activity"/>
    <property type="evidence" value="ECO:0007669"/>
    <property type="project" value="TreeGrafter"/>
</dbReference>
<dbReference type="InterPro" id="IPR023352">
    <property type="entry name" value="MAPEG-like_dom_sf"/>
</dbReference>
<reference evidence="5 6" key="1">
    <citation type="journal article" date="2016" name="Mol. Biol. Evol.">
        <title>Comparative Genomics of Early-Diverging Mushroom-Forming Fungi Provides Insights into the Origins of Lignocellulose Decay Capabilities.</title>
        <authorList>
            <person name="Nagy L.G."/>
            <person name="Riley R."/>
            <person name="Tritt A."/>
            <person name="Adam C."/>
            <person name="Daum C."/>
            <person name="Floudas D."/>
            <person name="Sun H."/>
            <person name="Yadav J.S."/>
            <person name="Pangilinan J."/>
            <person name="Larsson K.H."/>
            <person name="Matsuura K."/>
            <person name="Barry K."/>
            <person name="Labutti K."/>
            <person name="Kuo R."/>
            <person name="Ohm R.A."/>
            <person name="Bhattacharya S.S."/>
            <person name="Shirouzu T."/>
            <person name="Yoshinaga Y."/>
            <person name="Martin F.M."/>
            <person name="Grigoriev I.V."/>
            <person name="Hibbett D.S."/>
        </authorList>
    </citation>
    <scope>NUCLEOTIDE SEQUENCE [LARGE SCALE GENOMIC DNA]</scope>
    <source>
        <strain evidence="5 6">HHB14362 ss-1</strain>
    </source>
</reference>
<sequence length="90" mass="10277">RTLRVAKARRADEIKYPRLYRDKAEASEEALIFNCTQRAHQNTLESIPTVLLGYVPVLIHAPYIATCLCSTYPVSRIIYTFRYTAGDPSQ</sequence>
<keyword evidence="2" id="KW-0812">Transmembrane</keyword>
<keyword evidence="3" id="KW-1133">Transmembrane helix</keyword>
<dbReference type="InParanoid" id="A0A165QPG2"/>
<dbReference type="GO" id="GO:0004364">
    <property type="term" value="F:glutathione transferase activity"/>
    <property type="evidence" value="ECO:0007669"/>
    <property type="project" value="TreeGrafter"/>
</dbReference>
<dbReference type="OrthoDB" id="410651at2759"/>
<dbReference type="InterPro" id="IPR001129">
    <property type="entry name" value="Membr-assoc_MAPEG"/>
</dbReference>
<name>A0A165QPG2_9AGAM</name>
<dbReference type="InterPro" id="IPR050997">
    <property type="entry name" value="MAPEG"/>
</dbReference>
<dbReference type="GO" id="GO:0005635">
    <property type="term" value="C:nuclear envelope"/>
    <property type="evidence" value="ECO:0007669"/>
    <property type="project" value="TreeGrafter"/>
</dbReference>
<evidence type="ECO:0000313" key="6">
    <source>
        <dbReference type="Proteomes" id="UP000076761"/>
    </source>
</evidence>
<dbReference type="GO" id="GO:0005783">
    <property type="term" value="C:endoplasmic reticulum"/>
    <property type="evidence" value="ECO:0007669"/>
    <property type="project" value="TreeGrafter"/>
</dbReference>
<dbReference type="PANTHER" id="PTHR10250:SF26">
    <property type="entry name" value="GLUTATHIONE S-TRANSFERASE 3, MITOCHONDRIAL"/>
    <property type="match status" value="1"/>
</dbReference>
<dbReference type="GO" id="GO:0016020">
    <property type="term" value="C:membrane"/>
    <property type="evidence" value="ECO:0007669"/>
    <property type="project" value="UniProtKB-SubCell"/>
</dbReference>
<accession>A0A165QPG2</accession>
<dbReference type="AlphaFoldDB" id="A0A165QPG2"/>
<dbReference type="SUPFAM" id="SSF161084">
    <property type="entry name" value="MAPEG domain-like"/>
    <property type="match status" value="1"/>
</dbReference>
<keyword evidence="6" id="KW-1185">Reference proteome</keyword>
<evidence type="ECO:0000256" key="2">
    <source>
        <dbReference type="ARBA" id="ARBA00022692"/>
    </source>
</evidence>
<dbReference type="Gene3D" id="1.20.120.550">
    <property type="entry name" value="Membrane associated eicosanoid/glutathione metabolism-like domain"/>
    <property type="match status" value="1"/>
</dbReference>
<dbReference type="PANTHER" id="PTHR10250">
    <property type="entry name" value="MICROSOMAL GLUTATHIONE S-TRANSFERASE"/>
    <property type="match status" value="1"/>
</dbReference>
<evidence type="ECO:0000256" key="4">
    <source>
        <dbReference type="ARBA" id="ARBA00023136"/>
    </source>
</evidence>
<dbReference type="Pfam" id="PF01124">
    <property type="entry name" value="MAPEG"/>
    <property type="match status" value="1"/>
</dbReference>
<dbReference type="STRING" id="1314782.A0A165QPG2"/>
<feature type="non-terminal residue" evidence="5">
    <location>
        <position position="90"/>
    </location>
</feature>
<evidence type="ECO:0000256" key="1">
    <source>
        <dbReference type="ARBA" id="ARBA00004141"/>
    </source>
</evidence>
<gene>
    <name evidence="5" type="ORF">NEOLEDRAFT_1044455</name>
</gene>
<protein>
    <submittedName>
        <fullName evidence="5">Uncharacterized protein</fullName>
    </submittedName>
</protein>
<dbReference type="Proteomes" id="UP000076761">
    <property type="component" value="Unassembled WGS sequence"/>
</dbReference>
<dbReference type="EMBL" id="KV425593">
    <property type="protein sequence ID" value="KZT22702.1"/>
    <property type="molecule type" value="Genomic_DNA"/>
</dbReference>
<keyword evidence="4" id="KW-0472">Membrane</keyword>
<comment type="subcellular location">
    <subcellularLocation>
        <location evidence="1">Membrane</location>
        <topology evidence="1">Multi-pass membrane protein</topology>
    </subcellularLocation>
</comment>
<proteinExistence type="predicted"/>
<organism evidence="5 6">
    <name type="scientific">Neolentinus lepideus HHB14362 ss-1</name>
    <dbReference type="NCBI Taxonomy" id="1314782"/>
    <lineage>
        <taxon>Eukaryota</taxon>
        <taxon>Fungi</taxon>
        <taxon>Dikarya</taxon>
        <taxon>Basidiomycota</taxon>
        <taxon>Agaricomycotina</taxon>
        <taxon>Agaricomycetes</taxon>
        <taxon>Gloeophyllales</taxon>
        <taxon>Gloeophyllaceae</taxon>
        <taxon>Neolentinus</taxon>
    </lineage>
</organism>
<evidence type="ECO:0000313" key="5">
    <source>
        <dbReference type="EMBL" id="KZT22702.1"/>
    </source>
</evidence>